<accession>A0A1D7UB03</accession>
<proteinExistence type="predicted"/>
<name>A0A1D7UB03_9HYPH</name>
<dbReference type="RefSeq" id="WP_069693751.1">
    <property type="nucleotide sequence ID" value="NZ_CP017147.1"/>
</dbReference>
<gene>
    <name evidence="1" type="ORF">BHK69_17550</name>
</gene>
<keyword evidence="2" id="KW-1185">Reference proteome</keyword>
<evidence type="ECO:0000313" key="2">
    <source>
        <dbReference type="Proteomes" id="UP000094969"/>
    </source>
</evidence>
<dbReference type="KEGG" id="bvv:BHK69_17550"/>
<protein>
    <submittedName>
        <fullName evidence="1">Lipo-like protein</fullName>
    </submittedName>
</protein>
<dbReference type="SUPFAM" id="SSF54001">
    <property type="entry name" value="Cysteine proteinases"/>
    <property type="match status" value="1"/>
</dbReference>
<organism evidence="1 2">
    <name type="scientific">Bosea vaviloviae</name>
    <dbReference type="NCBI Taxonomy" id="1526658"/>
    <lineage>
        <taxon>Bacteria</taxon>
        <taxon>Pseudomonadati</taxon>
        <taxon>Pseudomonadota</taxon>
        <taxon>Alphaproteobacteria</taxon>
        <taxon>Hyphomicrobiales</taxon>
        <taxon>Boseaceae</taxon>
        <taxon>Bosea</taxon>
    </lineage>
</organism>
<dbReference type="EMBL" id="CP017147">
    <property type="protein sequence ID" value="AOO84565.1"/>
    <property type="molecule type" value="Genomic_DNA"/>
</dbReference>
<dbReference type="AlphaFoldDB" id="A0A1D7UB03"/>
<dbReference type="OrthoDB" id="1550427at2"/>
<dbReference type="STRING" id="1526658.BHK69_17550"/>
<dbReference type="Gene3D" id="3.90.1720.10">
    <property type="entry name" value="endopeptidase domain like (from Nostoc punctiforme)"/>
    <property type="match status" value="1"/>
</dbReference>
<dbReference type="Proteomes" id="UP000094969">
    <property type="component" value="Chromosome"/>
</dbReference>
<sequence>MRQSNTALDWLGHKLAGVLLREAPGQEDFIPSDPDALRRTLRPGDVILVAGSSRIATAVKYLTRSTWSHAALYVGDVLGAPDDGSERHTLIEVVLDAGCRSVPLSSLARFHTRICRPVGLTDGDRDELINFMISRLGIRYDMRNIVDLARYLLPTLPVPSRWRRRMIALGSGEPTRAICSTLLAEAFGHIGYPILPRIEQGAAVKRGISSWRRQELMHIRHHSLYAPADFDISPYFEIVKPTLEEGFNYKGLTWVDGP</sequence>
<reference evidence="1 2" key="1">
    <citation type="journal article" date="2015" name="Antonie Van Leeuwenhoek">
        <title>Bosea vaviloviae sp. nov., a new species of slow-growing rhizobia isolated from nodules of the relict species Vavilovia formosa (Stev.) Fed.</title>
        <authorList>
            <person name="Safronova V.I."/>
            <person name="Kuznetsova I.G."/>
            <person name="Sazanova A.L."/>
            <person name="Kimeklis A.K."/>
            <person name="Belimov A.A."/>
            <person name="Andronov E.E."/>
            <person name="Pinaev A.G."/>
            <person name="Chizhevskaya E.P."/>
            <person name="Pukhaev A.R."/>
            <person name="Popov K.P."/>
            <person name="Willems A."/>
            <person name="Tikhonovich I.A."/>
        </authorList>
    </citation>
    <scope>NUCLEOTIDE SEQUENCE [LARGE SCALE GENOMIC DNA]</scope>
    <source>
        <strain evidence="1 2">Vaf18</strain>
    </source>
</reference>
<dbReference type="InterPro" id="IPR038765">
    <property type="entry name" value="Papain-like_cys_pep_sf"/>
</dbReference>
<evidence type="ECO:0000313" key="1">
    <source>
        <dbReference type="EMBL" id="AOO84565.1"/>
    </source>
</evidence>